<dbReference type="RefSeq" id="WP_132245201.1">
    <property type="nucleotide sequence ID" value="NZ_SLZU01000007.1"/>
</dbReference>
<dbReference type="InterPro" id="IPR055348">
    <property type="entry name" value="DctQ"/>
</dbReference>
<evidence type="ECO:0000256" key="5">
    <source>
        <dbReference type="ARBA" id="ARBA00022989"/>
    </source>
</evidence>
<protein>
    <recommendedName>
        <fullName evidence="7">TRAP transporter small permease protein</fullName>
    </recommendedName>
</protein>
<dbReference type="Proteomes" id="UP000295696">
    <property type="component" value="Unassembled WGS sequence"/>
</dbReference>
<dbReference type="PROSITE" id="PS51257">
    <property type="entry name" value="PROKAR_LIPOPROTEIN"/>
    <property type="match status" value="1"/>
</dbReference>
<keyword evidence="7" id="KW-0997">Cell inner membrane</keyword>
<comment type="caution">
    <text evidence="9">The sequence shown here is derived from an EMBL/GenBank/DDBJ whole genome shotgun (WGS) entry which is preliminary data.</text>
</comment>
<proteinExistence type="inferred from homology"/>
<dbReference type="GO" id="GO:0005886">
    <property type="term" value="C:plasma membrane"/>
    <property type="evidence" value="ECO:0007669"/>
    <property type="project" value="UniProtKB-SubCell"/>
</dbReference>
<feature type="transmembrane region" description="Helical" evidence="7">
    <location>
        <begin position="50"/>
        <end position="68"/>
    </location>
</feature>
<organism evidence="9 10">
    <name type="scientific">Primorskyibacter sedentarius</name>
    <dbReference type="NCBI Taxonomy" id="745311"/>
    <lineage>
        <taxon>Bacteria</taxon>
        <taxon>Pseudomonadati</taxon>
        <taxon>Pseudomonadota</taxon>
        <taxon>Alphaproteobacteria</taxon>
        <taxon>Rhodobacterales</taxon>
        <taxon>Roseobacteraceae</taxon>
        <taxon>Primorskyibacter</taxon>
    </lineage>
</organism>
<evidence type="ECO:0000256" key="6">
    <source>
        <dbReference type="ARBA" id="ARBA00023136"/>
    </source>
</evidence>
<keyword evidence="3" id="KW-1003">Cell membrane</keyword>
<dbReference type="AlphaFoldDB" id="A0A4R3JCD1"/>
<sequence>MPTFRKIFHFLVQVPIWLACASLFALMVMTFSDVILRSSFDAPIEAATELTRIFVAVMVFAVMPHIAVSDGHIAVDLTDGVFERLRLSRLRNGLILLVSGVMLYWPVSQVWTLAERTRGYGDVTEYLGLPQFLTMYLIGTGITLAAVAMVVTGVLTLIAPAVLKELQS</sequence>
<keyword evidence="2 7" id="KW-0813">Transport</keyword>
<keyword evidence="4 7" id="KW-0812">Transmembrane</keyword>
<dbReference type="GO" id="GO:0022857">
    <property type="term" value="F:transmembrane transporter activity"/>
    <property type="evidence" value="ECO:0007669"/>
    <property type="project" value="UniProtKB-UniRule"/>
</dbReference>
<feature type="transmembrane region" description="Helical" evidence="7">
    <location>
        <begin position="7"/>
        <end position="30"/>
    </location>
</feature>
<evidence type="ECO:0000313" key="9">
    <source>
        <dbReference type="EMBL" id="TCS63314.1"/>
    </source>
</evidence>
<evidence type="ECO:0000256" key="2">
    <source>
        <dbReference type="ARBA" id="ARBA00022448"/>
    </source>
</evidence>
<comment type="function">
    <text evidence="7">Part of the tripartite ATP-independent periplasmic (TRAP) transport system.</text>
</comment>
<keyword evidence="5 7" id="KW-1133">Transmembrane helix</keyword>
<accession>A0A4R3JCD1</accession>
<evidence type="ECO:0000256" key="7">
    <source>
        <dbReference type="RuleBase" id="RU369079"/>
    </source>
</evidence>
<comment type="similarity">
    <text evidence="7">Belongs to the TRAP transporter small permease family.</text>
</comment>
<evidence type="ECO:0000313" key="10">
    <source>
        <dbReference type="Proteomes" id="UP000295696"/>
    </source>
</evidence>
<name>A0A4R3JCD1_9RHOB</name>
<dbReference type="Pfam" id="PF04290">
    <property type="entry name" value="DctQ"/>
    <property type="match status" value="1"/>
</dbReference>
<evidence type="ECO:0000256" key="4">
    <source>
        <dbReference type="ARBA" id="ARBA00022692"/>
    </source>
</evidence>
<comment type="subunit">
    <text evidence="7">The complex comprises the extracytoplasmic solute receptor protein and the two transmembrane proteins.</text>
</comment>
<feature type="transmembrane region" description="Helical" evidence="7">
    <location>
        <begin position="94"/>
        <end position="114"/>
    </location>
</feature>
<reference evidence="9 10" key="1">
    <citation type="submission" date="2019-03" db="EMBL/GenBank/DDBJ databases">
        <title>Genomic Encyclopedia of Type Strains, Phase IV (KMG-IV): sequencing the most valuable type-strain genomes for metagenomic binning, comparative biology and taxonomic classification.</title>
        <authorList>
            <person name="Goeker M."/>
        </authorList>
    </citation>
    <scope>NUCLEOTIDE SEQUENCE [LARGE SCALE GENOMIC DNA]</scope>
    <source>
        <strain evidence="9 10">DSM 104836</strain>
    </source>
</reference>
<feature type="transmembrane region" description="Helical" evidence="7">
    <location>
        <begin position="134"/>
        <end position="163"/>
    </location>
</feature>
<comment type="subcellular location">
    <subcellularLocation>
        <location evidence="7">Cell inner membrane</location>
        <topology evidence="7">Multi-pass membrane protein</topology>
    </subcellularLocation>
    <subcellularLocation>
        <location evidence="1">Cell membrane</location>
        <topology evidence="1">Multi-pass membrane protein</topology>
    </subcellularLocation>
</comment>
<feature type="domain" description="Tripartite ATP-independent periplasmic transporters DctQ component" evidence="8">
    <location>
        <begin position="26"/>
        <end position="152"/>
    </location>
</feature>
<evidence type="ECO:0000256" key="3">
    <source>
        <dbReference type="ARBA" id="ARBA00022475"/>
    </source>
</evidence>
<gene>
    <name evidence="9" type="ORF">EDD52_107147</name>
</gene>
<keyword evidence="10" id="KW-1185">Reference proteome</keyword>
<evidence type="ECO:0000256" key="1">
    <source>
        <dbReference type="ARBA" id="ARBA00004651"/>
    </source>
</evidence>
<dbReference type="EMBL" id="SLZU01000007">
    <property type="protein sequence ID" value="TCS63314.1"/>
    <property type="molecule type" value="Genomic_DNA"/>
</dbReference>
<evidence type="ECO:0000259" key="8">
    <source>
        <dbReference type="Pfam" id="PF04290"/>
    </source>
</evidence>
<dbReference type="OrthoDB" id="2877624at2"/>
<keyword evidence="6 7" id="KW-0472">Membrane</keyword>